<organism evidence="3 4">
    <name type="scientific">Slackia piriformis YIT 12062</name>
    <dbReference type="NCBI Taxonomy" id="742818"/>
    <lineage>
        <taxon>Bacteria</taxon>
        <taxon>Bacillati</taxon>
        <taxon>Actinomycetota</taxon>
        <taxon>Coriobacteriia</taxon>
        <taxon>Eggerthellales</taxon>
        <taxon>Eggerthellaceae</taxon>
        <taxon>Slackia</taxon>
    </lineage>
</organism>
<name>K0YMB5_9ACTN</name>
<evidence type="ECO:0000313" key="4">
    <source>
        <dbReference type="Proteomes" id="UP000006069"/>
    </source>
</evidence>
<dbReference type="InterPro" id="IPR006016">
    <property type="entry name" value="UspA"/>
</dbReference>
<keyword evidence="4" id="KW-1185">Reference proteome</keyword>
<dbReference type="Pfam" id="PF00582">
    <property type="entry name" value="Usp"/>
    <property type="match status" value="1"/>
</dbReference>
<dbReference type="PRINTS" id="PR01438">
    <property type="entry name" value="UNVRSLSTRESS"/>
</dbReference>
<reference evidence="3 4" key="1">
    <citation type="submission" date="2012-08" db="EMBL/GenBank/DDBJ databases">
        <title>The Genome Sequence of Slackia piriformis YIT 12062.</title>
        <authorList>
            <consortium name="The Broad Institute Genome Sequencing Platform"/>
            <person name="Earl A."/>
            <person name="Ward D."/>
            <person name="Feldgarden M."/>
            <person name="Gevers D."/>
            <person name="Morotomi M."/>
            <person name="Walker B."/>
            <person name="Young S.K."/>
            <person name="Zeng Q."/>
            <person name="Gargeya S."/>
            <person name="Fitzgerald M."/>
            <person name="Haas B."/>
            <person name="Abouelleil A."/>
            <person name="Alvarado L."/>
            <person name="Arachchi H.M."/>
            <person name="Berlin A.M."/>
            <person name="Chapman S.B."/>
            <person name="Goldberg J."/>
            <person name="Griggs A."/>
            <person name="Gujja S."/>
            <person name="Hansen M."/>
            <person name="Howarth C."/>
            <person name="Imamovic A."/>
            <person name="Larimer J."/>
            <person name="McCowen C."/>
            <person name="Montmayeur A."/>
            <person name="Murphy C."/>
            <person name="Neiman D."/>
            <person name="Pearson M."/>
            <person name="Priest M."/>
            <person name="Roberts A."/>
            <person name="Saif S."/>
            <person name="Shea T."/>
            <person name="Sisk P."/>
            <person name="Sykes S."/>
            <person name="Wortman J."/>
            <person name="Nusbaum C."/>
            <person name="Birren B."/>
        </authorList>
    </citation>
    <scope>NUCLEOTIDE SEQUENCE [LARGE SCALE GENOMIC DNA]</scope>
    <source>
        <strain evidence="3 4">YIT 12062</strain>
    </source>
</reference>
<feature type="domain" description="UspA" evidence="2">
    <location>
        <begin position="90"/>
        <end position="244"/>
    </location>
</feature>
<sequence>MVAAFFVCFPMQWSRAISSLRSKRGSAASIGAKIVQINVGYDDVVAFRPYGQCRKGAIQRRCGIGRKPNEVPGRMKAYKGGLLKGAPMKYSSILVPYDHSESAKHAMFTALEFAAENPEARVTAFFASPVPEFESTQFLAAETVSGVRRVSPEELAGMQQDYLDYERGSLKKSLVKEFGEPLIDNARFDIAVGQGKPSKAILDFARDNGVDLIIMGCRGLNAVAGMLGSVSYAVLRNAECPVLIEK</sequence>
<accession>K0YMB5</accession>
<dbReference type="InterPro" id="IPR014729">
    <property type="entry name" value="Rossmann-like_a/b/a_fold"/>
</dbReference>
<dbReference type="CDD" id="cd00293">
    <property type="entry name" value="USP-like"/>
    <property type="match status" value="1"/>
</dbReference>
<gene>
    <name evidence="3" type="ORF">HMPREF9451_00386</name>
</gene>
<protein>
    <recommendedName>
        <fullName evidence="2">UspA domain-containing protein</fullName>
    </recommendedName>
</protein>
<dbReference type="PATRIC" id="fig|742818.3.peg.430"/>
<dbReference type="eggNOG" id="COG0589">
    <property type="taxonomic scope" value="Bacteria"/>
</dbReference>
<dbReference type="SUPFAM" id="SSF52402">
    <property type="entry name" value="Adenine nucleotide alpha hydrolases-like"/>
    <property type="match status" value="1"/>
</dbReference>
<dbReference type="PANTHER" id="PTHR46268:SF6">
    <property type="entry name" value="UNIVERSAL STRESS PROTEIN UP12"/>
    <property type="match status" value="1"/>
</dbReference>
<evidence type="ECO:0000259" key="2">
    <source>
        <dbReference type="Pfam" id="PF00582"/>
    </source>
</evidence>
<dbReference type="HOGENOM" id="CLU_049301_16_2_11"/>
<dbReference type="Proteomes" id="UP000006069">
    <property type="component" value="Unassembled WGS sequence"/>
</dbReference>
<dbReference type="PANTHER" id="PTHR46268">
    <property type="entry name" value="STRESS RESPONSE PROTEIN NHAX"/>
    <property type="match status" value="1"/>
</dbReference>
<comment type="caution">
    <text evidence="3">The sequence shown here is derived from an EMBL/GenBank/DDBJ whole genome shotgun (WGS) entry which is preliminary data.</text>
</comment>
<evidence type="ECO:0000313" key="3">
    <source>
        <dbReference type="EMBL" id="EJZ84782.1"/>
    </source>
</evidence>
<dbReference type="InParanoid" id="K0YMB5"/>
<proteinExistence type="inferred from homology"/>
<comment type="similarity">
    <text evidence="1">Belongs to the universal stress protein A family.</text>
</comment>
<dbReference type="AlphaFoldDB" id="K0YMB5"/>
<dbReference type="InterPro" id="IPR006015">
    <property type="entry name" value="Universal_stress_UspA"/>
</dbReference>
<dbReference type="Gene3D" id="3.40.50.620">
    <property type="entry name" value="HUPs"/>
    <property type="match status" value="1"/>
</dbReference>
<evidence type="ECO:0000256" key="1">
    <source>
        <dbReference type="ARBA" id="ARBA00008791"/>
    </source>
</evidence>
<dbReference type="EMBL" id="ADMD01000001">
    <property type="protein sequence ID" value="EJZ84782.1"/>
    <property type="molecule type" value="Genomic_DNA"/>
</dbReference>